<evidence type="ECO:0000259" key="5">
    <source>
        <dbReference type="PROSITE" id="PS50531"/>
    </source>
</evidence>
<dbReference type="OrthoDB" id="3193769at2"/>
<evidence type="ECO:0000313" key="8">
    <source>
        <dbReference type="Proteomes" id="UP000291117"/>
    </source>
</evidence>
<keyword evidence="3" id="KW-0238">DNA-binding</keyword>
<dbReference type="PANTHER" id="PTHR35004:SF6">
    <property type="entry name" value="TRANSPOSASE"/>
    <property type="match status" value="1"/>
</dbReference>
<dbReference type="NCBIfam" id="NF033546">
    <property type="entry name" value="transpos_IS21"/>
    <property type="match status" value="1"/>
</dbReference>
<dbReference type="AlphaFoldDB" id="A0A4R0NAK2"/>
<dbReference type="PROSITE" id="PS50531">
    <property type="entry name" value="HTH_IS21"/>
    <property type="match status" value="1"/>
</dbReference>
<dbReference type="InterPro" id="IPR001584">
    <property type="entry name" value="Integrase_cat-core"/>
</dbReference>
<proteinExistence type="inferred from homology"/>
<reference evidence="7 8" key="1">
    <citation type="submission" date="2019-02" db="EMBL/GenBank/DDBJ databases">
        <title>Pedobacter sp. RP-3-8 sp. nov., isolated from Arctic soil.</title>
        <authorList>
            <person name="Dahal R.H."/>
        </authorList>
    </citation>
    <scope>NUCLEOTIDE SEQUENCE [LARGE SCALE GENOMIC DNA]</scope>
    <source>
        <strain evidence="7 8">RP-3-8</strain>
    </source>
</reference>
<name>A0A4R0NAK2_9SPHI</name>
<evidence type="ECO:0000259" key="6">
    <source>
        <dbReference type="PROSITE" id="PS50994"/>
    </source>
</evidence>
<dbReference type="GO" id="GO:0006310">
    <property type="term" value="P:DNA recombination"/>
    <property type="evidence" value="ECO:0007669"/>
    <property type="project" value="UniProtKB-KW"/>
</dbReference>
<protein>
    <submittedName>
        <fullName evidence="7">IS21 family transposase</fullName>
    </submittedName>
</protein>
<dbReference type="PANTHER" id="PTHR35004">
    <property type="entry name" value="TRANSPOSASE RV3428C-RELATED"/>
    <property type="match status" value="1"/>
</dbReference>
<dbReference type="InterPro" id="IPR017894">
    <property type="entry name" value="HTH_IS21_transposase_type"/>
</dbReference>
<dbReference type="GO" id="GO:0015074">
    <property type="term" value="P:DNA integration"/>
    <property type="evidence" value="ECO:0007669"/>
    <property type="project" value="InterPro"/>
</dbReference>
<keyword evidence="8" id="KW-1185">Reference proteome</keyword>
<dbReference type="InterPro" id="IPR036397">
    <property type="entry name" value="RNaseH_sf"/>
</dbReference>
<dbReference type="GO" id="GO:0032196">
    <property type="term" value="P:transposition"/>
    <property type="evidence" value="ECO:0007669"/>
    <property type="project" value="UniProtKB-KW"/>
</dbReference>
<comment type="caution">
    <text evidence="7">The sequence shown here is derived from an EMBL/GenBank/DDBJ whole genome shotgun (WGS) entry which is preliminary data.</text>
</comment>
<feature type="domain" description="HTH IS21-type" evidence="5">
    <location>
        <begin position="9"/>
        <end position="74"/>
    </location>
</feature>
<dbReference type="Proteomes" id="UP000291117">
    <property type="component" value="Unassembled WGS sequence"/>
</dbReference>
<dbReference type="PROSITE" id="PS50994">
    <property type="entry name" value="INTEGRASE"/>
    <property type="match status" value="1"/>
</dbReference>
<accession>A0A4R0NAK2</accession>
<dbReference type="RefSeq" id="WP_131609351.1">
    <property type="nucleotide sequence ID" value="NZ_SJSM01000006.1"/>
</dbReference>
<keyword evidence="2" id="KW-0815">Transposition</keyword>
<gene>
    <name evidence="7" type="ORF">EZ444_12675</name>
</gene>
<evidence type="ECO:0000256" key="1">
    <source>
        <dbReference type="ARBA" id="ARBA00009277"/>
    </source>
</evidence>
<evidence type="ECO:0000313" key="7">
    <source>
        <dbReference type="EMBL" id="TCC96283.1"/>
    </source>
</evidence>
<evidence type="ECO:0000256" key="3">
    <source>
        <dbReference type="ARBA" id="ARBA00023125"/>
    </source>
</evidence>
<feature type="domain" description="Integrase catalytic" evidence="6">
    <location>
        <begin position="129"/>
        <end position="303"/>
    </location>
</feature>
<comment type="similarity">
    <text evidence="1">Belongs to the transposase IS21/IS408/IS1162 family.</text>
</comment>
<dbReference type="InterPro" id="IPR012337">
    <property type="entry name" value="RNaseH-like_sf"/>
</dbReference>
<dbReference type="Gene3D" id="3.30.420.10">
    <property type="entry name" value="Ribonuclease H-like superfamily/Ribonuclease H"/>
    <property type="match status" value="1"/>
</dbReference>
<dbReference type="SUPFAM" id="SSF53098">
    <property type="entry name" value="Ribonuclease H-like"/>
    <property type="match status" value="1"/>
</dbReference>
<dbReference type="Gene3D" id="1.10.10.60">
    <property type="entry name" value="Homeodomain-like"/>
    <property type="match status" value="1"/>
</dbReference>
<dbReference type="EMBL" id="SJSM01000006">
    <property type="protein sequence ID" value="TCC96283.1"/>
    <property type="molecule type" value="Genomic_DNA"/>
</dbReference>
<evidence type="ECO:0000256" key="2">
    <source>
        <dbReference type="ARBA" id="ARBA00022578"/>
    </source>
</evidence>
<organism evidence="7 8">
    <name type="scientific">Pedobacter hiemivivus</name>
    <dbReference type="NCBI Taxonomy" id="2530454"/>
    <lineage>
        <taxon>Bacteria</taxon>
        <taxon>Pseudomonadati</taxon>
        <taxon>Bacteroidota</taxon>
        <taxon>Sphingobacteriia</taxon>
        <taxon>Sphingobacteriales</taxon>
        <taxon>Sphingobacteriaceae</taxon>
        <taxon>Pedobacter</taxon>
    </lineage>
</organism>
<sequence>MNAFLSKFMMYYEIKRMHLDGRSISRISKALGCNRRTVKKYLEMEDEEFESFLKSQSTRGKLLLPYETFVRERLELYRETSAAQMHDWLKEHNAEFPEVNQKTIFNFVKWVRHRHNLPFEHPLRDYSAVEETAYGLQGQVDFGEYNMRSSDGKRVKIYFFTLVLSRFKYVCFSGKPFTSSTAITAHESAFNYIKGIPDTLVYDQDKVFISNENHGELILTTQFKAYVRDRHFKVHMCRKADPESKGKVENVVKYIKQNFLYNRAFHDLETLNKDGLKWLERTANKLDHALTKKSPLNEWQIEQDFLRPFEPIGDTGPAPLLYSVRKDNMISWKSNLYSLPLGTYTGRGSQVSVRLENGYLVICARGQTELCRHVVAEGIGLKVINTDHKRDKSTALEEMTAEVCKLIIDGESLRRFIGAIRADKPRYLRDQLILLREVIPTIG</sequence>
<dbReference type="GO" id="GO:0003677">
    <property type="term" value="F:DNA binding"/>
    <property type="evidence" value="ECO:0007669"/>
    <property type="project" value="UniProtKB-KW"/>
</dbReference>
<keyword evidence="4" id="KW-0233">DNA recombination</keyword>
<evidence type="ECO:0000256" key="4">
    <source>
        <dbReference type="ARBA" id="ARBA00023172"/>
    </source>
</evidence>